<keyword evidence="5 9" id="KW-0812">Transmembrane</keyword>
<dbReference type="GO" id="GO:0005886">
    <property type="term" value="C:plasma membrane"/>
    <property type="evidence" value="ECO:0007669"/>
    <property type="project" value="UniProtKB-SubCell"/>
</dbReference>
<evidence type="ECO:0000256" key="3">
    <source>
        <dbReference type="ARBA" id="ARBA00022475"/>
    </source>
</evidence>
<comment type="similarity">
    <text evidence="2 9">Belongs to the CN hydrolase family. Apolipoprotein N-acyltransferase subfamily.</text>
</comment>
<dbReference type="Pfam" id="PF20154">
    <property type="entry name" value="LNT_N"/>
    <property type="match status" value="1"/>
</dbReference>
<accession>A0A081K8P5</accession>
<feature type="transmembrane region" description="Helical" evidence="9">
    <location>
        <begin position="25"/>
        <end position="43"/>
    </location>
</feature>
<evidence type="ECO:0000313" key="11">
    <source>
        <dbReference type="EMBL" id="KEI70521.1"/>
    </source>
</evidence>
<dbReference type="AlphaFoldDB" id="A0A081K8P5"/>
<feature type="transmembrane region" description="Helical" evidence="9">
    <location>
        <begin position="479"/>
        <end position="500"/>
    </location>
</feature>
<dbReference type="PROSITE" id="PS50263">
    <property type="entry name" value="CN_HYDROLASE"/>
    <property type="match status" value="1"/>
</dbReference>
<feature type="transmembrane region" description="Helical" evidence="9">
    <location>
        <begin position="128"/>
        <end position="152"/>
    </location>
</feature>
<feature type="transmembrane region" description="Helical" evidence="9">
    <location>
        <begin position="164"/>
        <end position="188"/>
    </location>
</feature>
<comment type="function">
    <text evidence="9">Catalyzes the phospholipid dependent N-acylation of the N-terminal cysteine of apolipoprotein, the last step in lipoprotein maturation.</text>
</comment>
<evidence type="ECO:0000256" key="4">
    <source>
        <dbReference type="ARBA" id="ARBA00022679"/>
    </source>
</evidence>
<evidence type="ECO:0000313" key="12">
    <source>
        <dbReference type="Proteomes" id="UP000027997"/>
    </source>
</evidence>
<reference evidence="11 12" key="1">
    <citation type="submission" date="2014-06" db="EMBL/GenBank/DDBJ databases">
        <title>Whole Genome Sequences of Three Symbiotic Endozoicomonas Bacteria.</title>
        <authorList>
            <person name="Neave M.J."/>
            <person name="Apprill A."/>
            <person name="Voolstra C.R."/>
        </authorList>
    </citation>
    <scope>NUCLEOTIDE SEQUENCE [LARGE SCALE GENOMIC DNA]</scope>
    <source>
        <strain evidence="11 12">DSM 22380</strain>
    </source>
</reference>
<name>A0A081K8P5_9GAMM</name>
<gene>
    <name evidence="9" type="primary">lnt</name>
    <name evidence="11" type="ORF">GV64_07015</name>
</gene>
<organism evidence="11 12">
    <name type="scientific">Endozoicomonas elysicola</name>
    <dbReference type="NCBI Taxonomy" id="305900"/>
    <lineage>
        <taxon>Bacteria</taxon>
        <taxon>Pseudomonadati</taxon>
        <taxon>Pseudomonadota</taxon>
        <taxon>Gammaproteobacteria</taxon>
        <taxon>Oceanospirillales</taxon>
        <taxon>Endozoicomonadaceae</taxon>
        <taxon>Endozoicomonas</taxon>
    </lineage>
</organism>
<dbReference type="STRING" id="305900.GV64_07015"/>
<evidence type="ECO:0000256" key="9">
    <source>
        <dbReference type="HAMAP-Rule" id="MF_01148"/>
    </source>
</evidence>
<dbReference type="Proteomes" id="UP000027997">
    <property type="component" value="Unassembled WGS sequence"/>
</dbReference>
<evidence type="ECO:0000256" key="8">
    <source>
        <dbReference type="ARBA" id="ARBA00023315"/>
    </source>
</evidence>
<dbReference type="Pfam" id="PF00795">
    <property type="entry name" value="CN_hydrolase"/>
    <property type="match status" value="1"/>
</dbReference>
<dbReference type="UniPathway" id="UPA00666"/>
<comment type="subcellular location">
    <subcellularLocation>
        <location evidence="1 9">Cell membrane</location>
        <topology evidence="1 9">Multi-pass membrane protein</topology>
    </subcellularLocation>
</comment>
<dbReference type="PANTHER" id="PTHR38686:SF1">
    <property type="entry name" value="APOLIPOPROTEIN N-ACYLTRANSFERASE"/>
    <property type="match status" value="1"/>
</dbReference>
<evidence type="ECO:0000256" key="5">
    <source>
        <dbReference type="ARBA" id="ARBA00022692"/>
    </source>
</evidence>
<dbReference type="SUPFAM" id="SSF56317">
    <property type="entry name" value="Carbon-nitrogen hydrolase"/>
    <property type="match status" value="1"/>
</dbReference>
<dbReference type="InterPro" id="IPR003010">
    <property type="entry name" value="C-N_Hydrolase"/>
</dbReference>
<dbReference type="HAMAP" id="MF_01148">
    <property type="entry name" value="Lnt"/>
    <property type="match status" value="1"/>
</dbReference>
<evidence type="ECO:0000259" key="10">
    <source>
        <dbReference type="PROSITE" id="PS50263"/>
    </source>
</evidence>
<protein>
    <recommendedName>
        <fullName evidence="9">Apolipoprotein N-acyltransferase</fullName>
        <shortName evidence="9">ALP N-acyltransferase</shortName>
        <ecNumber evidence="9">2.3.1.269</ecNumber>
    </recommendedName>
</protein>
<dbReference type="NCBIfam" id="TIGR00546">
    <property type="entry name" value="lnt"/>
    <property type="match status" value="1"/>
</dbReference>
<feature type="transmembrane region" description="Helical" evidence="9">
    <location>
        <begin position="200"/>
        <end position="221"/>
    </location>
</feature>
<dbReference type="PANTHER" id="PTHR38686">
    <property type="entry name" value="APOLIPOPROTEIN N-ACYLTRANSFERASE"/>
    <property type="match status" value="1"/>
</dbReference>
<dbReference type="InterPro" id="IPR004563">
    <property type="entry name" value="Apolipo_AcylTrfase"/>
</dbReference>
<dbReference type="EC" id="2.3.1.269" evidence="9"/>
<feature type="domain" description="CN hydrolase" evidence="10">
    <location>
        <begin position="233"/>
        <end position="474"/>
    </location>
</feature>
<dbReference type="GO" id="GO:0016410">
    <property type="term" value="F:N-acyltransferase activity"/>
    <property type="evidence" value="ECO:0007669"/>
    <property type="project" value="UniProtKB-UniRule"/>
</dbReference>
<keyword evidence="7 9" id="KW-0472">Membrane</keyword>
<dbReference type="CDD" id="cd07571">
    <property type="entry name" value="ALP_N-acyl_transferase"/>
    <property type="match status" value="1"/>
</dbReference>
<evidence type="ECO:0000256" key="7">
    <source>
        <dbReference type="ARBA" id="ARBA00023136"/>
    </source>
</evidence>
<feature type="transmembrane region" description="Helical" evidence="9">
    <location>
        <begin position="81"/>
        <end position="108"/>
    </location>
</feature>
<evidence type="ECO:0000256" key="2">
    <source>
        <dbReference type="ARBA" id="ARBA00010065"/>
    </source>
</evidence>
<proteinExistence type="inferred from homology"/>
<comment type="pathway">
    <text evidence="9">Protein modification; lipoprotein biosynthesis (N-acyl transfer).</text>
</comment>
<dbReference type="GO" id="GO:0042158">
    <property type="term" value="P:lipoprotein biosynthetic process"/>
    <property type="evidence" value="ECO:0007669"/>
    <property type="project" value="UniProtKB-UniRule"/>
</dbReference>
<dbReference type="EMBL" id="JOJP01000001">
    <property type="protein sequence ID" value="KEI70521.1"/>
    <property type="molecule type" value="Genomic_DNA"/>
</dbReference>
<keyword evidence="4 9" id="KW-0808">Transferase</keyword>
<keyword evidence="6 9" id="KW-1133">Transmembrane helix</keyword>
<evidence type="ECO:0000256" key="6">
    <source>
        <dbReference type="ARBA" id="ARBA00022989"/>
    </source>
</evidence>
<evidence type="ECO:0000256" key="1">
    <source>
        <dbReference type="ARBA" id="ARBA00004651"/>
    </source>
</evidence>
<comment type="catalytic activity">
    <reaction evidence="9">
        <text>N-terminal S-1,2-diacyl-sn-glyceryl-L-cysteinyl-[lipoprotein] + a glycerophospholipid = N-acyl-S-1,2-diacyl-sn-glyceryl-L-cysteinyl-[lipoprotein] + a 2-acyl-sn-glycero-3-phospholipid + H(+)</text>
        <dbReference type="Rhea" id="RHEA:48228"/>
        <dbReference type="Rhea" id="RHEA-COMP:14681"/>
        <dbReference type="Rhea" id="RHEA-COMP:14684"/>
        <dbReference type="ChEBI" id="CHEBI:15378"/>
        <dbReference type="ChEBI" id="CHEBI:136912"/>
        <dbReference type="ChEBI" id="CHEBI:140656"/>
        <dbReference type="ChEBI" id="CHEBI:140657"/>
        <dbReference type="ChEBI" id="CHEBI:140660"/>
        <dbReference type="EC" id="2.3.1.269"/>
    </reaction>
</comment>
<dbReference type="InterPro" id="IPR036526">
    <property type="entry name" value="C-N_Hydrolase_sf"/>
</dbReference>
<keyword evidence="3 9" id="KW-1003">Cell membrane</keyword>
<keyword evidence="12" id="KW-1185">Reference proteome</keyword>
<sequence length="509" mass="56430">MEVVRYLLSLAAGSAMPLGFSPFDLWPVPMLAVGTVFLLTRTLPVKKATLCGFLFGVGMFGAGTSWIYVSIHEFGAASPMLAGLLTGLFVLGISALMIMPAFLLYSWLNQRKAEQSKSNRLPPWQQALLFSSIWVLFEWVRSWLLTGFPWLLSGYALLDTPFSALAPVIGTYGLSLLMVTTACLLFALVIPAKQKRTPDIIALLISLGCWGLAWPLAHIQWTEKTGELSFSAIQGNIPQSLKWDPDFIHSTVSTYIGLTEDQWEQELIIWPENAIPLFYNRAQGLMTHLDRQARQNNTTLILGMPVDDNSGSETRYYNSILSMGDGSGRYDKQKLVPFGEYVPMESMLRGLIDFFNLPMSDFSQGHSEQALIQAGDVKIASYICYEVVYPDFAAQMAQESGLLITISNDTWFGKSIGPVQHFQIARMRALETGRYMIRATNDGITALIDEKGDVVETIPRFTSGVLSSSAEIREGQTPFMALGSWPVLIIALLMILLVIYRKSSIDGPD</sequence>
<comment type="caution">
    <text evidence="11">The sequence shown here is derived from an EMBL/GenBank/DDBJ whole genome shotgun (WGS) entry which is preliminary data.</text>
</comment>
<dbReference type="eggNOG" id="COG0815">
    <property type="taxonomic scope" value="Bacteria"/>
</dbReference>
<keyword evidence="8 9" id="KW-0012">Acyltransferase</keyword>
<dbReference type="InterPro" id="IPR045378">
    <property type="entry name" value="LNT_N"/>
</dbReference>
<feature type="transmembrane region" description="Helical" evidence="9">
    <location>
        <begin position="50"/>
        <end position="69"/>
    </location>
</feature>
<dbReference type="Gene3D" id="3.60.110.10">
    <property type="entry name" value="Carbon-nitrogen hydrolase"/>
    <property type="match status" value="1"/>
</dbReference>